<dbReference type="PANTHER" id="PTHR31751:SF44">
    <property type="entry name" value="SI:CH211-211K8.4-RELATED"/>
    <property type="match status" value="1"/>
</dbReference>
<reference evidence="2" key="1">
    <citation type="submission" date="2020-04" db="EMBL/GenBank/DDBJ databases">
        <authorList>
            <person name="Alioto T."/>
            <person name="Alioto T."/>
            <person name="Gomez Garrido J."/>
        </authorList>
    </citation>
    <scope>NUCLEOTIDE SEQUENCE</scope>
    <source>
        <strain evidence="2">A484AB</strain>
    </source>
</reference>
<dbReference type="CDD" id="cd09272">
    <property type="entry name" value="RNase_HI_RT_Ty1"/>
    <property type="match status" value="1"/>
</dbReference>
<gene>
    <name evidence="2" type="ORF">PACLA_8A077412</name>
</gene>
<feature type="compositionally biased region" description="Basic and acidic residues" evidence="1">
    <location>
        <begin position="180"/>
        <end position="197"/>
    </location>
</feature>
<sequence>MRHVNIEHDGHPNTLYDKCYHGDLTETKKWIKVGSKPYQKLKNILTKTTLVKDIKKLSPVVQTSSLEGFHSVLNHWHPKMICFSWLGTYCRHILACLHFNENVHRETKTSKTGTPYIRVTYPKFKLGEEMVREIAVPATYGYVDEMCRELLHHCNEADLNKTYDKAKEPNSLTSQFSARRTKEEAIRNQAQRKGEKPSYFRQYHMLCLVETQDHLITKEKEIIANKQKKKRKAPCCKKCGEPMKGHQKDTCQSNTAETGSIKRICSVRFADKFGNDKNTEESPQLNIEDEMIVSLPPCPSDPQPTNENENHVVPPNPKLGTLSRNRAKPAKYLEQYVDSDEVDENNHINFTVDYCCNISDVLKTYQEAISSPHFPQYPRPMEDEMYPLRENDTFELTTKPENRNTVGGRWVYAIKTDPNGEEKYKARFVAKGYLQIPGVDYHETFSPTARMTSIRILMQLVVQYNLTIHQMDVKTAYLNAPIDCELYVEQPEGFTITGKDGKSMTIVIIWVDDNYIKLHSYANKCESKGPLISWESRKQPTVALSTCTAEYMSLASAVQEGKFLSQLLEDTVKIKFTPVTLHCDNQGALALEKTLFSTTDQNILIYVITFLRSEVQRGLLHLFYVTSKDNLADIFTKPISGPRIKTFVPIIPGVST</sequence>
<feature type="compositionally biased region" description="Low complexity" evidence="1">
    <location>
        <begin position="304"/>
        <end position="313"/>
    </location>
</feature>
<organism evidence="2 3">
    <name type="scientific">Paramuricea clavata</name>
    <name type="common">Red gorgonian</name>
    <name type="synonym">Violescent sea-whip</name>
    <dbReference type="NCBI Taxonomy" id="317549"/>
    <lineage>
        <taxon>Eukaryota</taxon>
        <taxon>Metazoa</taxon>
        <taxon>Cnidaria</taxon>
        <taxon>Anthozoa</taxon>
        <taxon>Octocorallia</taxon>
        <taxon>Malacalcyonacea</taxon>
        <taxon>Plexauridae</taxon>
        <taxon>Paramuricea</taxon>
    </lineage>
</organism>
<proteinExistence type="predicted"/>
<name>A0A6S7FZL2_PARCT</name>
<dbReference type="OrthoDB" id="5814287at2759"/>
<dbReference type="Proteomes" id="UP001152795">
    <property type="component" value="Unassembled WGS sequence"/>
</dbReference>
<dbReference type="InterPro" id="IPR013103">
    <property type="entry name" value="RVT_2"/>
</dbReference>
<dbReference type="PANTHER" id="PTHR31751">
    <property type="entry name" value="SI:CH211-108C17.2-RELATED-RELATED"/>
    <property type="match status" value="1"/>
</dbReference>
<protein>
    <submittedName>
        <fullName evidence="2">Uncharacterized protein</fullName>
    </submittedName>
</protein>
<evidence type="ECO:0000256" key="1">
    <source>
        <dbReference type="SAM" id="MobiDB-lite"/>
    </source>
</evidence>
<feature type="region of interest" description="Disordered" evidence="1">
    <location>
        <begin position="170"/>
        <end position="197"/>
    </location>
</feature>
<dbReference type="Pfam" id="PF07727">
    <property type="entry name" value="RVT_2"/>
    <property type="match status" value="1"/>
</dbReference>
<feature type="region of interest" description="Disordered" evidence="1">
    <location>
        <begin position="302"/>
        <end position="323"/>
    </location>
</feature>
<keyword evidence="3" id="KW-1185">Reference proteome</keyword>
<accession>A0A6S7FZL2</accession>
<dbReference type="EMBL" id="CACRXK020000375">
    <property type="protein sequence ID" value="CAB3981316.1"/>
    <property type="molecule type" value="Genomic_DNA"/>
</dbReference>
<dbReference type="AlphaFoldDB" id="A0A6S7FZL2"/>
<comment type="caution">
    <text evidence="2">The sequence shown here is derived from an EMBL/GenBank/DDBJ whole genome shotgun (WGS) entry which is preliminary data.</text>
</comment>
<evidence type="ECO:0000313" key="2">
    <source>
        <dbReference type="EMBL" id="CAB3981316.1"/>
    </source>
</evidence>
<evidence type="ECO:0000313" key="3">
    <source>
        <dbReference type="Proteomes" id="UP001152795"/>
    </source>
</evidence>